<dbReference type="GO" id="GO:0005829">
    <property type="term" value="C:cytosol"/>
    <property type="evidence" value="ECO:0007669"/>
    <property type="project" value="TreeGrafter"/>
</dbReference>
<dbReference type="GO" id="GO:0006433">
    <property type="term" value="P:prolyl-tRNA aminoacylation"/>
    <property type="evidence" value="ECO:0007669"/>
    <property type="project" value="InterPro"/>
</dbReference>
<proteinExistence type="predicted"/>
<protein>
    <recommendedName>
        <fullName evidence="2">Proline--tRNA ligase</fullName>
        <ecNumber evidence="1">6.1.1.15</ecNumber>
    </recommendedName>
    <alternativeName>
        <fullName evidence="8">Prolyl-tRNA synthetase</fullName>
    </alternativeName>
</protein>
<evidence type="ECO:0000313" key="12">
    <source>
        <dbReference type="Proteomes" id="UP000228900"/>
    </source>
</evidence>
<evidence type="ECO:0000259" key="10">
    <source>
        <dbReference type="PROSITE" id="PS50862"/>
    </source>
</evidence>
<accession>A0A2M6WNE5</accession>
<evidence type="ECO:0000256" key="6">
    <source>
        <dbReference type="ARBA" id="ARBA00022917"/>
    </source>
</evidence>
<dbReference type="Pfam" id="PF03129">
    <property type="entry name" value="HGTP_anticodon"/>
    <property type="match status" value="1"/>
</dbReference>
<dbReference type="InterPro" id="IPR050062">
    <property type="entry name" value="Pro-tRNA_synthetase"/>
</dbReference>
<evidence type="ECO:0000256" key="7">
    <source>
        <dbReference type="ARBA" id="ARBA00023146"/>
    </source>
</evidence>
<evidence type="ECO:0000256" key="4">
    <source>
        <dbReference type="ARBA" id="ARBA00022741"/>
    </source>
</evidence>
<evidence type="ECO:0000256" key="1">
    <source>
        <dbReference type="ARBA" id="ARBA00012831"/>
    </source>
</evidence>
<comment type="catalytic activity">
    <reaction evidence="9">
        <text>tRNA(Pro) + L-proline + ATP = L-prolyl-tRNA(Pro) + AMP + diphosphate</text>
        <dbReference type="Rhea" id="RHEA:14305"/>
        <dbReference type="Rhea" id="RHEA-COMP:9700"/>
        <dbReference type="Rhea" id="RHEA-COMP:9702"/>
        <dbReference type="ChEBI" id="CHEBI:30616"/>
        <dbReference type="ChEBI" id="CHEBI:33019"/>
        <dbReference type="ChEBI" id="CHEBI:60039"/>
        <dbReference type="ChEBI" id="CHEBI:78442"/>
        <dbReference type="ChEBI" id="CHEBI:78532"/>
        <dbReference type="ChEBI" id="CHEBI:456215"/>
        <dbReference type="EC" id="6.1.1.15"/>
    </reaction>
</comment>
<dbReference type="PRINTS" id="PR01046">
    <property type="entry name" value="TRNASYNTHPRO"/>
</dbReference>
<comment type="caution">
    <text evidence="11">The sequence shown here is derived from an EMBL/GenBank/DDBJ whole genome shotgun (WGS) entry which is preliminary data.</text>
</comment>
<feature type="domain" description="Aminoacyl-transfer RNA synthetases class-II family profile" evidence="10">
    <location>
        <begin position="33"/>
        <end position="315"/>
    </location>
</feature>
<dbReference type="InterPro" id="IPR004154">
    <property type="entry name" value="Anticodon-bd"/>
</dbReference>
<sequence length="410" mass="46575">MKQSQLFTKTTKETPKDETSFNAQILIRAGFIDKVGAGMYNFLPLGLRVLNKINNIVREEMATVSGQEVLMTALTPKEVWQATDRWDNFDVLFKLTGNDDKEYALGATHEEIVTPLAKKFLCSYKEMPKSIFQIQVKFRNEKRAKAGLLRGREFIMKDMYSFHTDQADLDEYYETVKAAYFRIYERLGLKDLTYLTYSSGGAFSKFSHEFQTLTEAGEDHVYICPDCQVAVNREIIAEHNFCPVCKRADLTEAKAIEVGNIFKLGTKFSSAFDMKYMDQNGDSQEVIMGCYGMGPSRIMGTIVEVFNDERGIIWPESIAPFKIHLLSLKENKAATAIYQELINNNIEVLFDDREDVGAGAKFADADLIGCPYRLVVSSKTLERGGVELKARTSDQMEIIPLDQIINQFKR</sequence>
<dbReference type="GO" id="GO:0004827">
    <property type="term" value="F:proline-tRNA ligase activity"/>
    <property type="evidence" value="ECO:0007669"/>
    <property type="project" value="UniProtKB-EC"/>
</dbReference>
<keyword evidence="5" id="KW-0067">ATP-binding</keyword>
<dbReference type="InterPro" id="IPR044140">
    <property type="entry name" value="ProRS_anticodon_short"/>
</dbReference>
<dbReference type="AlphaFoldDB" id="A0A2M6WNE5"/>
<evidence type="ECO:0000256" key="2">
    <source>
        <dbReference type="ARBA" id="ARBA00019110"/>
    </source>
</evidence>
<dbReference type="EMBL" id="PFAQ01000062">
    <property type="protein sequence ID" value="PIT94254.1"/>
    <property type="molecule type" value="Genomic_DNA"/>
</dbReference>
<dbReference type="SUPFAM" id="SSF52954">
    <property type="entry name" value="Class II aaRS ABD-related"/>
    <property type="match status" value="1"/>
</dbReference>
<evidence type="ECO:0000256" key="5">
    <source>
        <dbReference type="ARBA" id="ARBA00022840"/>
    </source>
</evidence>
<dbReference type="EC" id="6.1.1.15" evidence="1"/>
<dbReference type="PROSITE" id="PS50862">
    <property type="entry name" value="AA_TRNA_LIGASE_II"/>
    <property type="match status" value="1"/>
</dbReference>
<dbReference type="PANTHER" id="PTHR42753">
    <property type="entry name" value="MITOCHONDRIAL RIBOSOME PROTEIN L39/PROLYL-TRNA LIGASE FAMILY MEMBER"/>
    <property type="match status" value="1"/>
</dbReference>
<dbReference type="Pfam" id="PF00587">
    <property type="entry name" value="tRNA-synt_2b"/>
    <property type="match status" value="1"/>
</dbReference>
<dbReference type="InterPro" id="IPR002316">
    <property type="entry name" value="Pro-tRNA-ligase_IIa"/>
</dbReference>
<dbReference type="InterPro" id="IPR002314">
    <property type="entry name" value="aa-tRNA-synt_IIb"/>
</dbReference>
<evidence type="ECO:0000313" key="11">
    <source>
        <dbReference type="EMBL" id="PIT94254.1"/>
    </source>
</evidence>
<dbReference type="CDD" id="cd00861">
    <property type="entry name" value="ProRS_anticodon_short"/>
    <property type="match status" value="1"/>
</dbReference>
<keyword evidence="6" id="KW-0648">Protein biosynthesis</keyword>
<evidence type="ECO:0000256" key="8">
    <source>
        <dbReference type="ARBA" id="ARBA00029731"/>
    </source>
</evidence>
<dbReference type="SUPFAM" id="SSF55681">
    <property type="entry name" value="Class II aaRS and biotin synthetases"/>
    <property type="match status" value="1"/>
</dbReference>
<dbReference type="Proteomes" id="UP000228900">
    <property type="component" value="Unassembled WGS sequence"/>
</dbReference>
<keyword evidence="7 11" id="KW-0030">Aminoacyl-tRNA synthetase</keyword>
<dbReference type="InterPro" id="IPR045864">
    <property type="entry name" value="aa-tRNA-synth_II/BPL/LPL"/>
</dbReference>
<gene>
    <name evidence="11" type="ORF">COT98_04550</name>
</gene>
<evidence type="ECO:0000256" key="9">
    <source>
        <dbReference type="ARBA" id="ARBA00047671"/>
    </source>
</evidence>
<dbReference type="PANTHER" id="PTHR42753:SF2">
    <property type="entry name" value="PROLINE--TRNA LIGASE"/>
    <property type="match status" value="1"/>
</dbReference>
<name>A0A2M6WNE5_9BACT</name>
<dbReference type="Gene3D" id="3.40.50.800">
    <property type="entry name" value="Anticodon-binding domain"/>
    <property type="match status" value="1"/>
</dbReference>
<organism evidence="11 12">
    <name type="scientific">Candidatus Falkowbacteria bacterium CG10_big_fil_rev_8_21_14_0_10_39_9</name>
    <dbReference type="NCBI Taxonomy" id="1974566"/>
    <lineage>
        <taxon>Bacteria</taxon>
        <taxon>Candidatus Falkowiibacteriota</taxon>
    </lineage>
</organism>
<dbReference type="Gene3D" id="3.30.930.10">
    <property type="entry name" value="Bira Bifunctional Protein, Domain 2"/>
    <property type="match status" value="1"/>
</dbReference>
<evidence type="ECO:0000256" key="3">
    <source>
        <dbReference type="ARBA" id="ARBA00022598"/>
    </source>
</evidence>
<dbReference type="InterPro" id="IPR036621">
    <property type="entry name" value="Anticodon-bd_dom_sf"/>
</dbReference>
<keyword evidence="3" id="KW-0436">Ligase</keyword>
<dbReference type="InterPro" id="IPR006195">
    <property type="entry name" value="aa-tRNA-synth_II"/>
</dbReference>
<dbReference type="GO" id="GO:0005524">
    <property type="term" value="F:ATP binding"/>
    <property type="evidence" value="ECO:0007669"/>
    <property type="project" value="UniProtKB-KW"/>
</dbReference>
<reference evidence="12" key="1">
    <citation type="submission" date="2017-09" db="EMBL/GenBank/DDBJ databases">
        <title>Depth-based differentiation of microbial function through sediment-hosted aquifers and enrichment of novel symbionts in the deep terrestrial subsurface.</title>
        <authorList>
            <person name="Probst A.J."/>
            <person name="Ladd B."/>
            <person name="Jarett J.K."/>
            <person name="Geller-Mcgrath D.E."/>
            <person name="Sieber C.M.K."/>
            <person name="Emerson J.B."/>
            <person name="Anantharaman K."/>
            <person name="Thomas B.C."/>
            <person name="Malmstrom R."/>
            <person name="Stieglmeier M."/>
            <person name="Klingl A."/>
            <person name="Woyke T."/>
            <person name="Ryan C.M."/>
            <person name="Banfield J.F."/>
        </authorList>
    </citation>
    <scope>NUCLEOTIDE SEQUENCE [LARGE SCALE GENOMIC DNA]</scope>
</reference>
<keyword evidence="4" id="KW-0547">Nucleotide-binding</keyword>